<dbReference type="PANTHER" id="PTHR47113">
    <property type="entry name" value="LD09343P"/>
    <property type="match status" value="1"/>
</dbReference>
<comment type="caution">
    <text evidence="1">The sequence shown here is derived from an EMBL/GenBank/DDBJ whole genome shotgun (WGS) entry which is preliminary data.</text>
</comment>
<dbReference type="OrthoDB" id="202825at2759"/>
<dbReference type="AlphaFoldDB" id="A0A9J6C975"/>
<protein>
    <submittedName>
        <fullName evidence="1">Uncharacterized protein</fullName>
    </submittedName>
</protein>
<keyword evidence="2" id="KW-1185">Reference proteome</keyword>
<evidence type="ECO:0000313" key="1">
    <source>
        <dbReference type="EMBL" id="KAG5678331.1"/>
    </source>
</evidence>
<name>A0A9J6C975_POLVA</name>
<dbReference type="Pfam" id="PF03133">
    <property type="entry name" value="TTL"/>
    <property type="match status" value="1"/>
</dbReference>
<dbReference type="PANTHER" id="PTHR47113:SF1">
    <property type="entry name" value="LD09343P"/>
    <property type="match status" value="1"/>
</dbReference>
<dbReference type="Gene3D" id="3.30.470.20">
    <property type="entry name" value="ATP-grasp fold, B domain"/>
    <property type="match status" value="1"/>
</dbReference>
<proteinExistence type="predicted"/>
<dbReference type="PROSITE" id="PS51221">
    <property type="entry name" value="TTL"/>
    <property type="match status" value="1"/>
</dbReference>
<dbReference type="InterPro" id="IPR053317">
    <property type="entry name" value="Tubulin_polyglutamylase"/>
</dbReference>
<dbReference type="SUPFAM" id="SSF56059">
    <property type="entry name" value="Glutathione synthetase ATP-binding domain-like"/>
    <property type="match status" value="1"/>
</dbReference>
<gene>
    <name evidence="1" type="ORF">PVAND_008016</name>
</gene>
<dbReference type="Proteomes" id="UP001107558">
    <property type="component" value="Chromosome 2"/>
</dbReference>
<evidence type="ECO:0000313" key="2">
    <source>
        <dbReference type="Proteomes" id="UP001107558"/>
    </source>
</evidence>
<accession>A0A9J6C975</accession>
<reference evidence="1" key="1">
    <citation type="submission" date="2021-03" db="EMBL/GenBank/DDBJ databases">
        <title>Chromosome level genome of the anhydrobiotic midge Polypedilum vanderplanki.</title>
        <authorList>
            <person name="Yoshida Y."/>
            <person name="Kikawada T."/>
            <person name="Gusev O."/>
        </authorList>
    </citation>
    <scope>NUCLEOTIDE SEQUENCE</scope>
    <source>
        <strain evidence="1">NIAS01</strain>
        <tissue evidence="1">Whole body or cell culture</tissue>
    </source>
</reference>
<sequence length="437" mass="52012">MWNKNDNLRNLKRVMNHLGYQMVDGTNEKWNLMWSIEYPYDKFPHIIKNMTFSKDQKLNHFPGINYLTNKRSLSTSTISKYILPGFRIPEDKIKFENFAESNPMKKYVVKNYGNGGVKLVTIDEIKYMNLGESKFIQVFMDNPFLVEGHAFDIGVYVLITSLDPLVIYRFKSECLFRFCSEPYQPFNSNNTRKYVVGYDKLHIWNMRSFEKISNDYSHLKLFENYFKSKGQNVNKLWNTIDEAIVMTILQMYKSMHYQFEKECNFYNCTNDNFFELLRFDFMIDVKANVYLMEVNMSPNLTPAKPEYERNSAQYEQVIYNTLRIIGFEGYQLFKEDYLHSPMTSRNQNLAVNMETCKICQNSCSLLSCNVCTNCMSYDFIEVLHKINREHQNRGEFKRIFPTNSFESNHGLIDLISEKTKLLNHWFNEKCNEDNEWC</sequence>
<organism evidence="1 2">
    <name type="scientific">Polypedilum vanderplanki</name>
    <name type="common">Sleeping chironomid midge</name>
    <dbReference type="NCBI Taxonomy" id="319348"/>
    <lineage>
        <taxon>Eukaryota</taxon>
        <taxon>Metazoa</taxon>
        <taxon>Ecdysozoa</taxon>
        <taxon>Arthropoda</taxon>
        <taxon>Hexapoda</taxon>
        <taxon>Insecta</taxon>
        <taxon>Pterygota</taxon>
        <taxon>Neoptera</taxon>
        <taxon>Endopterygota</taxon>
        <taxon>Diptera</taxon>
        <taxon>Nematocera</taxon>
        <taxon>Chironomoidea</taxon>
        <taxon>Chironomidae</taxon>
        <taxon>Chironominae</taxon>
        <taxon>Polypedilum</taxon>
        <taxon>Polypedilum</taxon>
    </lineage>
</organism>
<dbReference type="EMBL" id="JADBJN010000002">
    <property type="protein sequence ID" value="KAG5678331.1"/>
    <property type="molecule type" value="Genomic_DNA"/>
</dbReference>
<dbReference type="InterPro" id="IPR004344">
    <property type="entry name" value="TTL/TTLL_fam"/>
</dbReference>